<dbReference type="EMBL" id="KN834907">
    <property type="protein sequence ID" value="KIK50358.1"/>
    <property type="molecule type" value="Genomic_DNA"/>
</dbReference>
<accession>A0A0D0C6K7</accession>
<dbReference type="AlphaFoldDB" id="A0A0D0C6K7"/>
<dbReference type="GO" id="GO:0006508">
    <property type="term" value="P:proteolysis"/>
    <property type="evidence" value="ECO:0007669"/>
    <property type="project" value="InterPro"/>
</dbReference>
<dbReference type="Proteomes" id="UP000053593">
    <property type="component" value="Unassembled WGS sequence"/>
</dbReference>
<sequence length="200" mass="21651">MTMHAILVGIDHYPESGLPSLEHSVEDAKRIKKFLGADEDNIRVLQDSEATKDGITKALQSLSDKAKRNDAIVFFFSGYAGSLDGEDDAVICPCDIQSAGGLSVKSLLRTFDLLSKRFGNNITVFLDGGGDALKWDNPSSCVVVYPTVPLEDDRGGLFTSAIIEVLEAQRDPLSSLPITVETFAKRVESSIAKFVPSLNK</sequence>
<dbReference type="Gene3D" id="3.40.50.1460">
    <property type="match status" value="1"/>
</dbReference>
<dbReference type="InterPro" id="IPR029030">
    <property type="entry name" value="Caspase-like_dom_sf"/>
</dbReference>
<dbReference type="OrthoDB" id="10255174at2759"/>
<comment type="similarity">
    <text evidence="1">Belongs to the peptidase C14B family.</text>
</comment>
<dbReference type="PANTHER" id="PTHR48104">
    <property type="entry name" value="METACASPASE-4"/>
    <property type="match status" value="1"/>
</dbReference>
<evidence type="ECO:0000256" key="2">
    <source>
        <dbReference type="ARBA" id="ARBA00022703"/>
    </source>
</evidence>
<dbReference type="SUPFAM" id="SSF52129">
    <property type="entry name" value="Caspase-like"/>
    <property type="match status" value="1"/>
</dbReference>
<reference evidence="5 6" key="1">
    <citation type="submission" date="2014-04" db="EMBL/GenBank/DDBJ databases">
        <title>Evolutionary Origins and Diversification of the Mycorrhizal Mutualists.</title>
        <authorList>
            <consortium name="DOE Joint Genome Institute"/>
            <consortium name="Mycorrhizal Genomics Consortium"/>
            <person name="Kohler A."/>
            <person name="Kuo A."/>
            <person name="Nagy L.G."/>
            <person name="Floudas D."/>
            <person name="Copeland A."/>
            <person name="Barry K.W."/>
            <person name="Cichocki N."/>
            <person name="Veneault-Fourrey C."/>
            <person name="LaButti K."/>
            <person name="Lindquist E.A."/>
            <person name="Lipzen A."/>
            <person name="Lundell T."/>
            <person name="Morin E."/>
            <person name="Murat C."/>
            <person name="Riley R."/>
            <person name="Ohm R."/>
            <person name="Sun H."/>
            <person name="Tunlid A."/>
            <person name="Henrissat B."/>
            <person name="Grigoriev I.V."/>
            <person name="Hibbett D.S."/>
            <person name="Martin F."/>
        </authorList>
    </citation>
    <scope>NUCLEOTIDE SEQUENCE [LARGE SCALE GENOMIC DNA]</scope>
    <source>
        <strain evidence="5 6">FD-317 M1</strain>
    </source>
</reference>
<name>A0A0D0C6K7_9AGAR</name>
<dbReference type="GO" id="GO:0004197">
    <property type="term" value="F:cysteine-type endopeptidase activity"/>
    <property type="evidence" value="ECO:0007669"/>
    <property type="project" value="InterPro"/>
</dbReference>
<evidence type="ECO:0000256" key="3">
    <source>
        <dbReference type="ARBA" id="ARBA00022807"/>
    </source>
</evidence>
<keyword evidence="3" id="KW-0645">Protease</keyword>
<dbReference type="InterPro" id="IPR011600">
    <property type="entry name" value="Pept_C14_caspase"/>
</dbReference>
<feature type="domain" description="Peptidase C14 caspase" evidence="4">
    <location>
        <begin position="4"/>
        <end position="171"/>
    </location>
</feature>
<evidence type="ECO:0000256" key="1">
    <source>
        <dbReference type="ARBA" id="ARBA00009005"/>
    </source>
</evidence>
<organism evidence="5 6">
    <name type="scientific">Collybiopsis luxurians FD-317 M1</name>
    <dbReference type="NCBI Taxonomy" id="944289"/>
    <lineage>
        <taxon>Eukaryota</taxon>
        <taxon>Fungi</taxon>
        <taxon>Dikarya</taxon>
        <taxon>Basidiomycota</taxon>
        <taxon>Agaricomycotina</taxon>
        <taxon>Agaricomycetes</taxon>
        <taxon>Agaricomycetidae</taxon>
        <taxon>Agaricales</taxon>
        <taxon>Marasmiineae</taxon>
        <taxon>Omphalotaceae</taxon>
        <taxon>Collybiopsis</taxon>
        <taxon>Collybiopsis luxurians</taxon>
    </lineage>
</organism>
<proteinExistence type="inferred from homology"/>
<keyword evidence="2" id="KW-0053">Apoptosis</keyword>
<dbReference type="Pfam" id="PF00656">
    <property type="entry name" value="Peptidase_C14"/>
    <property type="match status" value="1"/>
</dbReference>
<dbReference type="InterPro" id="IPR050452">
    <property type="entry name" value="Metacaspase"/>
</dbReference>
<evidence type="ECO:0000313" key="6">
    <source>
        <dbReference type="Proteomes" id="UP000053593"/>
    </source>
</evidence>
<evidence type="ECO:0000259" key="4">
    <source>
        <dbReference type="Pfam" id="PF00656"/>
    </source>
</evidence>
<evidence type="ECO:0000313" key="5">
    <source>
        <dbReference type="EMBL" id="KIK50358.1"/>
    </source>
</evidence>
<keyword evidence="6" id="KW-1185">Reference proteome</keyword>
<dbReference type="GO" id="GO:0005737">
    <property type="term" value="C:cytoplasm"/>
    <property type="evidence" value="ECO:0007669"/>
    <property type="project" value="TreeGrafter"/>
</dbReference>
<keyword evidence="3" id="KW-0788">Thiol protease</keyword>
<dbReference type="GO" id="GO:0006915">
    <property type="term" value="P:apoptotic process"/>
    <property type="evidence" value="ECO:0007669"/>
    <property type="project" value="UniProtKB-KW"/>
</dbReference>
<protein>
    <recommendedName>
        <fullName evidence="4">Peptidase C14 caspase domain-containing protein</fullName>
    </recommendedName>
</protein>
<dbReference type="PANTHER" id="PTHR48104:SF30">
    <property type="entry name" value="METACASPASE-1"/>
    <property type="match status" value="1"/>
</dbReference>
<keyword evidence="3" id="KW-0378">Hydrolase</keyword>
<gene>
    <name evidence="5" type="ORF">GYMLUDRAFT_462027</name>
</gene>
<dbReference type="HOGENOM" id="CLU_1366380_0_0_1"/>